<protein>
    <submittedName>
        <fullName evidence="1">ATPase AAA</fullName>
    </submittedName>
</protein>
<comment type="caution">
    <text evidence="1">The sequence shown here is derived from an EMBL/GenBank/DDBJ whole genome shotgun (WGS) entry which is preliminary data.</text>
</comment>
<dbReference type="EMBL" id="LDSI01000003">
    <property type="protein sequence ID" value="KTT00433.1"/>
    <property type="molecule type" value="Genomic_DNA"/>
</dbReference>
<dbReference type="SUPFAM" id="SSF52540">
    <property type="entry name" value="P-loop containing nucleoside triphosphate hydrolases"/>
    <property type="match status" value="1"/>
</dbReference>
<dbReference type="RefSeq" id="WP_033739110.1">
    <property type="nucleotide sequence ID" value="NZ_CP099540.1"/>
</dbReference>
<dbReference type="AlphaFoldDB" id="A0AB34VJQ9"/>
<accession>A0AB34VJQ9</accession>
<dbReference type="Proteomes" id="UP000072520">
    <property type="component" value="Unassembled WGS sequence"/>
</dbReference>
<dbReference type="PANTHER" id="PTHR37816:SF1">
    <property type="entry name" value="TOXIN"/>
    <property type="match status" value="1"/>
</dbReference>
<dbReference type="Gene3D" id="3.40.50.300">
    <property type="entry name" value="P-loop containing nucleotide triphosphate hydrolases"/>
    <property type="match status" value="1"/>
</dbReference>
<sequence>MTPLPPLAHLGPRICIMGPSNSGKSTLAVAIAEKQSLPVIHLDQLYHQPNTDWQPREHAVFLQLHREAISAERWVIEGNYTRCLPERLARATGYILLDLAMPVSLLRYIRRCCATTPRAGALQGSTDHINLAMLRHITWVTPGNRRRYHLLYQGLSLPRCRLVGAKAINRAWQEWCLTPRPATGILPGKTGR</sequence>
<organism evidence="1 2">
    <name type="scientific">Pantoea stewartii</name>
    <dbReference type="NCBI Taxonomy" id="66269"/>
    <lineage>
        <taxon>Bacteria</taxon>
        <taxon>Pseudomonadati</taxon>
        <taxon>Pseudomonadota</taxon>
        <taxon>Gammaproteobacteria</taxon>
        <taxon>Enterobacterales</taxon>
        <taxon>Erwiniaceae</taxon>
        <taxon>Pantoea</taxon>
    </lineage>
</organism>
<dbReference type="InterPro" id="IPR027417">
    <property type="entry name" value="P-loop_NTPase"/>
</dbReference>
<dbReference type="PANTHER" id="PTHR37816">
    <property type="entry name" value="YALI0E33011P"/>
    <property type="match status" value="1"/>
</dbReference>
<evidence type="ECO:0000313" key="1">
    <source>
        <dbReference type="EMBL" id="KTT00433.1"/>
    </source>
</evidence>
<reference evidence="1 2" key="1">
    <citation type="journal article" date="2016" name="Front. Microbiol.">
        <title>Genomic Resource of Rice Seed Associated Bacteria.</title>
        <authorList>
            <person name="Midha S."/>
            <person name="Bansal K."/>
            <person name="Sharma S."/>
            <person name="Kumar N."/>
            <person name="Patil P.P."/>
            <person name="Chaudhry V."/>
            <person name="Patil P.B."/>
        </authorList>
    </citation>
    <scope>NUCLEOTIDE SEQUENCE [LARGE SCALE GENOMIC DNA]</scope>
    <source>
        <strain evidence="1 2">RSA13</strain>
    </source>
</reference>
<evidence type="ECO:0000313" key="2">
    <source>
        <dbReference type="Proteomes" id="UP000072520"/>
    </source>
</evidence>
<name>A0AB34VJQ9_9GAMM</name>
<gene>
    <name evidence="1" type="ORF">RSA13_03245</name>
</gene>
<proteinExistence type="predicted"/>
<dbReference type="InterPro" id="IPR052922">
    <property type="entry name" value="Cytidylate_Kinase-2"/>
</dbReference>